<organism evidence="9 10">
    <name type="scientific">Agreia pratensis</name>
    <dbReference type="NCBI Taxonomy" id="150121"/>
    <lineage>
        <taxon>Bacteria</taxon>
        <taxon>Bacillati</taxon>
        <taxon>Actinomycetota</taxon>
        <taxon>Actinomycetes</taxon>
        <taxon>Micrococcales</taxon>
        <taxon>Microbacteriaceae</taxon>
        <taxon>Agreia</taxon>
    </lineage>
</organism>
<keyword evidence="7" id="KW-0460">Magnesium</keyword>
<proteinExistence type="inferred from homology"/>
<name>A0A1X7I4J0_9MICO</name>
<dbReference type="GO" id="GO:0005829">
    <property type="term" value="C:cytosol"/>
    <property type="evidence" value="ECO:0007669"/>
    <property type="project" value="TreeGrafter"/>
</dbReference>
<evidence type="ECO:0000256" key="1">
    <source>
        <dbReference type="ARBA" id="ARBA00002901"/>
    </source>
</evidence>
<dbReference type="GO" id="GO:0046872">
    <property type="term" value="F:metal ion binding"/>
    <property type="evidence" value="ECO:0007669"/>
    <property type="project" value="UniProtKB-UniRule"/>
</dbReference>
<dbReference type="InterPro" id="IPR005110">
    <property type="entry name" value="MoeA_linker/N"/>
</dbReference>
<feature type="domain" description="MoaB/Mog" evidence="8">
    <location>
        <begin position="219"/>
        <end position="361"/>
    </location>
</feature>
<comment type="cofactor">
    <cofactor evidence="7">
        <name>Mg(2+)</name>
        <dbReference type="ChEBI" id="CHEBI:18420"/>
    </cofactor>
</comment>
<comment type="function">
    <text evidence="1 7">Catalyzes the insertion of molybdate into adenylated molybdopterin with the concomitant release of AMP.</text>
</comment>
<dbReference type="PANTHER" id="PTHR10192:SF5">
    <property type="entry name" value="GEPHYRIN"/>
    <property type="match status" value="1"/>
</dbReference>
<comment type="catalytic activity">
    <reaction evidence="6">
        <text>adenylyl-molybdopterin + molybdate = Mo-molybdopterin + AMP + H(+)</text>
        <dbReference type="Rhea" id="RHEA:35047"/>
        <dbReference type="ChEBI" id="CHEBI:15378"/>
        <dbReference type="ChEBI" id="CHEBI:36264"/>
        <dbReference type="ChEBI" id="CHEBI:62727"/>
        <dbReference type="ChEBI" id="CHEBI:71302"/>
        <dbReference type="ChEBI" id="CHEBI:456215"/>
        <dbReference type="EC" id="2.10.1.1"/>
    </reaction>
</comment>
<dbReference type="InterPro" id="IPR036688">
    <property type="entry name" value="MoeA_C_domain_IV_sf"/>
</dbReference>
<dbReference type="UniPathway" id="UPA00344"/>
<dbReference type="GO" id="GO:0006777">
    <property type="term" value="P:Mo-molybdopterin cofactor biosynthetic process"/>
    <property type="evidence" value="ECO:0007669"/>
    <property type="project" value="UniProtKB-UniRule"/>
</dbReference>
<evidence type="ECO:0000313" key="9">
    <source>
        <dbReference type="EMBL" id="SMG08636.1"/>
    </source>
</evidence>
<evidence type="ECO:0000256" key="5">
    <source>
        <dbReference type="ARBA" id="ARBA00023150"/>
    </source>
</evidence>
<accession>A0A1X7I4J0</accession>
<dbReference type="SUPFAM" id="SSF63882">
    <property type="entry name" value="MoeA N-terminal region -like"/>
    <property type="match status" value="1"/>
</dbReference>
<dbReference type="PANTHER" id="PTHR10192">
    <property type="entry name" value="MOLYBDOPTERIN BIOSYNTHESIS PROTEIN"/>
    <property type="match status" value="1"/>
</dbReference>
<evidence type="ECO:0000256" key="4">
    <source>
        <dbReference type="ARBA" id="ARBA00022505"/>
    </source>
</evidence>
<comment type="similarity">
    <text evidence="3 7">Belongs to the MoeA family.</text>
</comment>
<evidence type="ECO:0000256" key="3">
    <source>
        <dbReference type="ARBA" id="ARBA00010763"/>
    </source>
</evidence>
<evidence type="ECO:0000259" key="8">
    <source>
        <dbReference type="SMART" id="SM00852"/>
    </source>
</evidence>
<dbReference type="GO" id="GO:0061599">
    <property type="term" value="F:molybdopterin molybdotransferase activity"/>
    <property type="evidence" value="ECO:0007669"/>
    <property type="project" value="UniProtKB-UniRule"/>
</dbReference>
<reference evidence="10" key="1">
    <citation type="submission" date="2017-04" db="EMBL/GenBank/DDBJ databases">
        <authorList>
            <person name="Varghese N."/>
            <person name="Submissions S."/>
        </authorList>
    </citation>
    <scope>NUCLEOTIDE SEQUENCE [LARGE SCALE GENOMIC DNA]</scope>
    <source>
        <strain evidence="10">VKM Ac-2510</strain>
    </source>
</reference>
<dbReference type="SMART" id="SM00852">
    <property type="entry name" value="MoCF_biosynth"/>
    <property type="match status" value="1"/>
</dbReference>
<dbReference type="NCBIfam" id="NF045515">
    <property type="entry name" value="Glp_gephyrin"/>
    <property type="match status" value="1"/>
</dbReference>
<evidence type="ECO:0000256" key="7">
    <source>
        <dbReference type="RuleBase" id="RU365090"/>
    </source>
</evidence>
<protein>
    <recommendedName>
        <fullName evidence="7">Molybdopterin molybdenumtransferase</fullName>
        <ecNumber evidence="7">2.10.1.1</ecNumber>
    </recommendedName>
</protein>
<dbReference type="AlphaFoldDB" id="A0A1X7I4J0"/>
<dbReference type="InterPro" id="IPR036135">
    <property type="entry name" value="MoeA_linker/N_sf"/>
</dbReference>
<dbReference type="Gene3D" id="3.40.980.10">
    <property type="entry name" value="MoaB/Mog-like domain"/>
    <property type="match status" value="1"/>
</dbReference>
<dbReference type="Gene3D" id="2.170.190.11">
    <property type="entry name" value="Molybdopterin biosynthesis moea protein, domain 3"/>
    <property type="match status" value="1"/>
</dbReference>
<dbReference type="OrthoDB" id="9804758at2"/>
<dbReference type="InterPro" id="IPR005111">
    <property type="entry name" value="MoeA_C_domain_IV"/>
</dbReference>
<dbReference type="Pfam" id="PF03454">
    <property type="entry name" value="MoeA_C"/>
    <property type="match status" value="1"/>
</dbReference>
<keyword evidence="10" id="KW-1185">Reference proteome</keyword>
<dbReference type="EC" id="2.10.1.1" evidence="7"/>
<dbReference type="Proteomes" id="UP000193244">
    <property type="component" value="Unassembled WGS sequence"/>
</dbReference>
<evidence type="ECO:0000256" key="2">
    <source>
        <dbReference type="ARBA" id="ARBA00005046"/>
    </source>
</evidence>
<evidence type="ECO:0000313" key="10">
    <source>
        <dbReference type="Proteomes" id="UP000193244"/>
    </source>
</evidence>
<dbReference type="STRING" id="150121.SAMN06296010_0131"/>
<keyword evidence="4 7" id="KW-0500">Molybdenum</keyword>
<dbReference type="CDD" id="cd00887">
    <property type="entry name" value="MoeA"/>
    <property type="match status" value="1"/>
</dbReference>
<dbReference type="EMBL" id="FXAY01000001">
    <property type="protein sequence ID" value="SMG08636.1"/>
    <property type="molecule type" value="Genomic_DNA"/>
</dbReference>
<evidence type="ECO:0000256" key="6">
    <source>
        <dbReference type="ARBA" id="ARBA00047317"/>
    </source>
</evidence>
<dbReference type="Pfam" id="PF00994">
    <property type="entry name" value="MoCF_biosynth"/>
    <property type="match status" value="1"/>
</dbReference>
<dbReference type="SUPFAM" id="SSF53218">
    <property type="entry name" value="Molybdenum cofactor biosynthesis proteins"/>
    <property type="match status" value="1"/>
</dbReference>
<keyword evidence="7" id="KW-0479">Metal-binding</keyword>
<dbReference type="Pfam" id="PF03453">
    <property type="entry name" value="MoeA_N"/>
    <property type="match status" value="1"/>
</dbReference>
<dbReference type="SUPFAM" id="SSF63867">
    <property type="entry name" value="MoeA C-terminal domain-like"/>
    <property type="match status" value="1"/>
</dbReference>
<sequence>MQLLLRDNGAVTSLSLDQHRAAVEALLAPLSARRAIETISLSASRIAGAPDAYRQRTLAHDVVSPTDLPPFDNSQMDGYAVRAAELSGASSDATVRLRVDPQINAGDTISAIEPGTAAPIMTGAPLPAGADAIVPIERAIPDHFRSTSVTDTNADGDEALTVEFASAPDHDEFVRRRGSDVAQGELLLAAGAALGPAQLGVIAASGLTSIDVLRRIRVLLIATGHEIREPGTALQPGQIYDSNSAVLSQALIDAGCTVVAWPCRSDDAADLLHIVEKGAPTADLVITVGGVSAGAREVVRDALGPLGVEFSHVAMQPGGPQGLGLVEAAGHPSGIPVVTFPGNPVSALVSFEMFVRPVLRRLAGFARDEREVLRLPLAESVDSPVGKHQVRRASIGTDGRVRLVGGPSSHLLHSYAASTALVHLPVGLGHADAGDPVDVWRIDD</sequence>
<dbReference type="NCBIfam" id="TIGR00177">
    <property type="entry name" value="molyb_syn"/>
    <property type="match status" value="1"/>
</dbReference>
<dbReference type="Gene3D" id="3.90.105.10">
    <property type="entry name" value="Molybdopterin biosynthesis moea protein, domain 2"/>
    <property type="match status" value="1"/>
</dbReference>
<comment type="pathway">
    <text evidence="2 7">Cofactor biosynthesis; molybdopterin biosynthesis.</text>
</comment>
<dbReference type="InterPro" id="IPR038987">
    <property type="entry name" value="MoeA-like"/>
</dbReference>
<dbReference type="InterPro" id="IPR001453">
    <property type="entry name" value="MoaB/Mog_dom"/>
</dbReference>
<dbReference type="InterPro" id="IPR036425">
    <property type="entry name" value="MoaB/Mog-like_dom_sf"/>
</dbReference>
<keyword evidence="7" id="KW-0808">Transferase</keyword>
<keyword evidence="5 7" id="KW-0501">Molybdenum cofactor biosynthesis</keyword>
<gene>
    <name evidence="9" type="ORF">SAMN06296010_0131</name>
</gene>
<dbReference type="Gene3D" id="2.40.340.10">
    <property type="entry name" value="MoeA, C-terminal, domain IV"/>
    <property type="match status" value="1"/>
</dbReference>